<dbReference type="SMART" id="SM01126">
    <property type="entry name" value="DDE_Tnp_IS1595"/>
    <property type="match status" value="1"/>
</dbReference>
<dbReference type="EMBL" id="QNUL01000038">
    <property type="protein sequence ID" value="REA56527.1"/>
    <property type="molecule type" value="Genomic_DNA"/>
</dbReference>
<evidence type="ECO:0000313" key="3">
    <source>
        <dbReference type="Proteomes" id="UP000256373"/>
    </source>
</evidence>
<dbReference type="InterPro" id="IPR024445">
    <property type="entry name" value="Tnp_ISXO2-like"/>
</dbReference>
<name>A0A3D8Y3B7_9BACT</name>
<keyword evidence="3" id="KW-1185">Reference proteome</keyword>
<dbReference type="OrthoDB" id="9783459at2"/>
<comment type="caution">
    <text evidence="2">The sequence shown here is derived from an EMBL/GenBank/DDBJ whole genome shotgun (WGS) entry which is preliminary data.</text>
</comment>
<gene>
    <name evidence="2" type="ORF">DSL64_26790</name>
</gene>
<reference evidence="2 3" key="1">
    <citation type="submission" date="2018-07" db="EMBL/GenBank/DDBJ databases">
        <title>Dyadobacter roseus sp. nov., isolated from rose rhizosphere soil.</title>
        <authorList>
            <person name="Chen L."/>
        </authorList>
    </citation>
    <scope>NUCLEOTIDE SEQUENCE [LARGE SCALE GENOMIC DNA]</scope>
    <source>
        <strain evidence="2 3">RS19</strain>
    </source>
</reference>
<evidence type="ECO:0000259" key="1">
    <source>
        <dbReference type="SMART" id="SM01126"/>
    </source>
</evidence>
<dbReference type="Pfam" id="PF12760">
    <property type="entry name" value="Zn_ribbon_IS1595"/>
    <property type="match status" value="1"/>
</dbReference>
<organism evidence="2 3">
    <name type="scientific">Dyadobacter luteus</name>
    <dbReference type="NCBI Taxonomy" id="2259619"/>
    <lineage>
        <taxon>Bacteria</taxon>
        <taxon>Pseudomonadati</taxon>
        <taxon>Bacteroidota</taxon>
        <taxon>Cytophagia</taxon>
        <taxon>Cytophagales</taxon>
        <taxon>Spirosomataceae</taxon>
        <taxon>Dyadobacter</taxon>
    </lineage>
</organism>
<dbReference type="Pfam" id="PF12762">
    <property type="entry name" value="DDE_Tnp_IS1595"/>
    <property type="match status" value="1"/>
</dbReference>
<proteinExistence type="predicted"/>
<sequence>MEKRFNSLSLFEFQTQFPDEDKCREYLANLKWQNEFKCSKCGHGRYCGGNGTYDRQCTSCRYIESPTAGTLFHKSKVPILKAFYIIYYLSTSKNGISSTELSRKLALRQKTCWLFKQKVMKAMESSQNFPMEGKVDVDETYVGGQDDQAIGRNEGKKKIMVVAIERKGKGVSRMYGRVIETASKKNLKKFMGEHIGKQAQVRTDGWTGYKGLESEFPKLTREKSEKKGKNFPQLHRSIMMFKAWLRGVHHSVHYLQAYVNEYTYRFNRHKMKEGIFENLMKRMVSKPPYPYKLIIS</sequence>
<dbReference type="NCBIfam" id="NF033547">
    <property type="entry name" value="transpos_IS1595"/>
    <property type="match status" value="1"/>
</dbReference>
<accession>A0A3D8Y3B7</accession>
<feature type="domain" description="ISXO2-like transposase" evidence="1">
    <location>
        <begin position="130"/>
        <end position="267"/>
    </location>
</feature>
<dbReference type="RefSeq" id="WP_115834038.1">
    <property type="nucleotide sequence ID" value="NZ_QNUL01000038.1"/>
</dbReference>
<dbReference type="Proteomes" id="UP000256373">
    <property type="component" value="Unassembled WGS sequence"/>
</dbReference>
<dbReference type="AlphaFoldDB" id="A0A3D8Y3B7"/>
<evidence type="ECO:0000313" key="2">
    <source>
        <dbReference type="EMBL" id="REA56527.1"/>
    </source>
</evidence>
<dbReference type="InterPro" id="IPR024442">
    <property type="entry name" value="Transposase_Zn_ribbon"/>
</dbReference>
<protein>
    <submittedName>
        <fullName evidence="2">IS1595 family transposase</fullName>
    </submittedName>
</protein>